<proteinExistence type="predicted"/>
<accession>A0A2T2YMG2</accession>
<evidence type="ECO:0000313" key="3">
    <source>
        <dbReference type="Proteomes" id="UP000240357"/>
    </source>
</evidence>
<protein>
    <submittedName>
        <fullName evidence="2">Transcriptional regulator</fullName>
    </submittedName>
</protein>
<dbReference type="Gene3D" id="1.10.260.40">
    <property type="entry name" value="lambda repressor-like DNA-binding domains"/>
    <property type="match status" value="1"/>
</dbReference>
<dbReference type="PANTHER" id="PTHR40455:SF1">
    <property type="entry name" value="ANTITOXIN HIGA"/>
    <property type="match status" value="1"/>
</dbReference>
<dbReference type="InterPro" id="IPR001387">
    <property type="entry name" value="Cro/C1-type_HTH"/>
</dbReference>
<dbReference type="AlphaFoldDB" id="A0A2T2YMG2"/>
<dbReference type="PANTHER" id="PTHR40455">
    <property type="entry name" value="ANTITOXIN HIGA"/>
    <property type="match status" value="1"/>
</dbReference>
<dbReference type="GO" id="GO:0006355">
    <property type="term" value="P:regulation of DNA-templated transcription"/>
    <property type="evidence" value="ECO:0007669"/>
    <property type="project" value="InterPro"/>
</dbReference>
<evidence type="ECO:0000313" key="2">
    <source>
        <dbReference type="EMBL" id="PSR56693.1"/>
    </source>
</evidence>
<gene>
    <name evidence="2" type="ORF">AHMF7605_25950</name>
</gene>
<feature type="domain" description="HTH cro/C1-type" evidence="1">
    <location>
        <begin position="63"/>
        <end position="116"/>
    </location>
</feature>
<dbReference type="Proteomes" id="UP000240357">
    <property type="component" value="Unassembled WGS sequence"/>
</dbReference>
<organism evidence="2 3">
    <name type="scientific">Adhaeribacter arboris</name>
    <dbReference type="NCBI Taxonomy" id="2072846"/>
    <lineage>
        <taxon>Bacteria</taxon>
        <taxon>Pseudomonadati</taxon>
        <taxon>Bacteroidota</taxon>
        <taxon>Cytophagia</taxon>
        <taxon>Cytophagales</taxon>
        <taxon>Hymenobacteraceae</taxon>
        <taxon>Adhaeribacter</taxon>
    </lineage>
</organism>
<comment type="caution">
    <text evidence="2">The sequence shown here is derived from an EMBL/GenBank/DDBJ whole genome shotgun (WGS) entry which is preliminary data.</text>
</comment>
<keyword evidence="3" id="KW-1185">Reference proteome</keyword>
<dbReference type="InterPro" id="IPR039060">
    <property type="entry name" value="Antitox_HigA"/>
</dbReference>
<sequence length="125" mass="14555">MTISPIRTEHDYQEAIKHLDKLLDMDPEPGSELDDALEVLTTLVHAYEQKHYSIELPDPIDAIKYIMEEKGWSNKDLEPFIGPKSRVSEILNRKRYFTIQQIYRLHKHLGLPLEVFINEQVLAAA</sequence>
<evidence type="ECO:0000259" key="1">
    <source>
        <dbReference type="PROSITE" id="PS50943"/>
    </source>
</evidence>
<dbReference type="InterPro" id="IPR010982">
    <property type="entry name" value="Lambda_DNA-bd_dom_sf"/>
</dbReference>
<reference evidence="2 3" key="1">
    <citation type="submission" date="2018-03" db="EMBL/GenBank/DDBJ databases">
        <title>Adhaeribacter sp. HMF7605 Genome sequencing and assembly.</title>
        <authorList>
            <person name="Kang H."/>
            <person name="Kang J."/>
            <person name="Cha I."/>
            <person name="Kim H."/>
            <person name="Joh K."/>
        </authorList>
    </citation>
    <scope>NUCLEOTIDE SEQUENCE [LARGE SCALE GENOMIC DNA]</scope>
    <source>
        <strain evidence="2 3">HMF7605</strain>
    </source>
</reference>
<dbReference type="EMBL" id="PYFT01000001">
    <property type="protein sequence ID" value="PSR56693.1"/>
    <property type="molecule type" value="Genomic_DNA"/>
</dbReference>
<dbReference type="Pfam" id="PF01381">
    <property type="entry name" value="HTH_3"/>
    <property type="match status" value="1"/>
</dbReference>
<dbReference type="OrthoDB" id="9796786at2"/>
<dbReference type="RefSeq" id="WP_106932869.1">
    <property type="nucleotide sequence ID" value="NZ_PYFT01000001.1"/>
</dbReference>
<dbReference type="PROSITE" id="PS50943">
    <property type="entry name" value="HTH_CROC1"/>
    <property type="match status" value="1"/>
</dbReference>
<dbReference type="SUPFAM" id="SSF47413">
    <property type="entry name" value="lambda repressor-like DNA-binding domains"/>
    <property type="match status" value="1"/>
</dbReference>
<dbReference type="GO" id="GO:0001046">
    <property type="term" value="F:core promoter sequence-specific DNA binding"/>
    <property type="evidence" value="ECO:0007669"/>
    <property type="project" value="TreeGrafter"/>
</dbReference>
<name>A0A2T2YMG2_9BACT</name>